<dbReference type="EMBL" id="JH226133">
    <property type="protein sequence ID" value="EHY57504.1"/>
    <property type="molecule type" value="Genomic_DNA"/>
</dbReference>
<name>H6BY68_EXODN</name>
<protein>
    <submittedName>
        <fullName evidence="2">Uncharacterized protein</fullName>
    </submittedName>
</protein>
<dbReference type="VEuPathDB" id="FungiDB:HMPREF1120_05537"/>
<accession>H6BY68</accession>
<proteinExistence type="predicted"/>
<feature type="region of interest" description="Disordered" evidence="1">
    <location>
        <begin position="147"/>
        <end position="169"/>
    </location>
</feature>
<dbReference type="AlphaFoldDB" id="H6BY68"/>
<evidence type="ECO:0000256" key="1">
    <source>
        <dbReference type="SAM" id="MobiDB-lite"/>
    </source>
</evidence>
<dbReference type="RefSeq" id="XP_009157965.1">
    <property type="nucleotide sequence ID" value="XM_009159717.1"/>
</dbReference>
<sequence>MICGTRFLNSSTYGRLVRARFQKPGASEQPSGSSSRWLKNVQHGMGWLCTILTMGWAKDVVRQAAQAKAKIDLQTMSMQSSNEGRLHPLLACLRVTLQSLDCVPSITACLTHLTRQLNQARTKPKSNIHSYQRACYVHVHVNGRQMATKGTRGAEKPWVSGDSGPSKGMDFRRRKHMMATWTRGRTASGVR</sequence>
<dbReference type="Proteomes" id="UP000007304">
    <property type="component" value="Unassembled WGS sequence"/>
</dbReference>
<evidence type="ECO:0000313" key="3">
    <source>
        <dbReference type="Proteomes" id="UP000007304"/>
    </source>
</evidence>
<dbReference type="HOGENOM" id="CLU_1421423_0_0_1"/>
<dbReference type="InParanoid" id="H6BY68"/>
<evidence type="ECO:0000313" key="2">
    <source>
        <dbReference type="EMBL" id="EHY57504.1"/>
    </source>
</evidence>
<organism evidence="2 3">
    <name type="scientific">Exophiala dermatitidis (strain ATCC 34100 / CBS 525.76 / NIH/UT8656)</name>
    <name type="common">Black yeast</name>
    <name type="synonym">Wangiella dermatitidis</name>
    <dbReference type="NCBI Taxonomy" id="858893"/>
    <lineage>
        <taxon>Eukaryota</taxon>
        <taxon>Fungi</taxon>
        <taxon>Dikarya</taxon>
        <taxon>Ascomycota</taxon>
        <taxon>Pezizomycotina</taxon>
        <taxon>Eurotiomycetes</taxon>
        <taxon>Chaetothyriomycetidae</taxon>
        <taxon>Chaetothyriales</taxon>
        <taxon>Herpotrichiellaceae</taxon>
        <taxon>Exophiala</taxon>
    </lineage>
</organism>
<gene>
    <name evidence="2" type="ORF">HMPREF1120_05537</name>
</gene>
<dbReference type="GeneID" id="20310176"/>
<reference evidence="2" key="1">
    <citation type="submission" date="2011-07" db="EMBL/GenBank/DDBJ databases">
        <title>The Genome Sequence of Exophiala (Wangiella) dermatitidis NIH/UT8656.</title>
        <authorList>
            <consortium name="The Broad Institute Genome Sequencing Platform"/>
            <person name="Cuomo C."/>
            <person name="Wang Z."/>
            <person name="Hunicke-Smith S."/>
            <person name="Szanislo P.J."/>
            <person name="Earl A."/>
            <person name="Young S.K."/>
            <person name="Zeng Q."/>
            <person name="Gargeya S."/>
            <person name="Fitzgerald M."/>
            <person name="Haas B."/>
            <person name="Abouelleil A."/>
            <person name="Alvarado L."/>
            <person name="Arachchi H.M."/>
            <person name="Berlin A."/>
            <person name="Brown A."/>
            <person name="Chapman S.B."/>
            <person name="Chen Z."/>
            <person name="Dunbar C."/>
            <person name="Freedman E."/>
            <person name="Gearin G."/>
            <person name="Gellesch M."/>
            <person name="Goldberg J."/>
            <person name="Griggs A."/>
            <person name="Gujja S."/>
            <person name="Heiman D."/>
            <person name="Howarth C."/>
            <person name="Larson L."/>
            <person name="Lui A."/>
            <person name="MacDonald P.J.P."/>
            <person name="Montmayeur A."/>
            <person name="Murphy C."/>
            <person name="Neiman D."/>
            <person name="Pearson M."/>
            <person name="Priest M."/>
            <person name="Roberts A."/>
            <person name="Saif S."/>
            <person name="Shea T."/>
            <person name="Shenoy N."/>
            <person name="Sisk P."/>
            <person name="Stolte C."/>
            <person name="Sykes S."/>
            <person name="Wortman J."/>
            <person name="Nusbaum C."/>
            <person name="Birren B."/>
        </authorList>
    </citation>
    <scope>NUCLEOTIDE SEQUENCE</scope>
    <source>
        <strain evidence="2">NIH/UT8656</strain>
    </source>
</reference>
<keyword evidence="3" id="KW-1185">Reference proteome</keyword>